<reference evidence="5 6" key="1">
    <citation type="submission" date="2019-04" db="EMBL/GenBank/DDBJ databases">
        <authorList>
            <person name="Schori C."/>
            <person name="Ahrens C."/>
        </authorList>
    </citation>
    <scope>NUCLEOTIDE SEQUENCE [LARGE SCALE GENOMIC DNA]</scope>
    <source>
        <strain evidence="5 6">DSM 2950</strain>
    </source>
</reference>
<sequence length="316" mass="33803">MHMSSTREAYGAALTELADKYEFFVFDADLSKATQTVHFAKKYPGRFTDMGIAECNMMGYAAGYAASGAVVFASTFAAFAAGRAYDQIRNSIAYPNLNVKIAATHGGVLIGADGGSHQCVEDLALMRAVPNMTILYPADTTETKKCVEEAIQYKGPVYLRFGRLDSPEIYTGNRVCRAGIGKGTLVNEGQDITIVAVGDLVSRALEAARIMEKDGISADVIDMASVKPMDGDLLLESVKKTGCAVTAEDHNVLGGLGGAVSEVLSKKYPVPVEMIGIQDEFGCSGKPEELAEYYGLTSKNIVDAVYKVIKRKEGKS</sequence>
<dbReference type="PANTHER" id="PTHR43825">
    <property type="entry name" value="PYRUVATE DEHYDROGENASE E1 COMPONENT"/>
    <property type="match status" value="1"/>
</dbReference>
<dbReference type="InterPro" id="IPR009014">
    <property type="entry name" value="Transketo_C/PFOR_II"/>
</dbReference>
<dbReference type="InterPro" id="IPR033248">
    <property type="entry name" value="Transketolase_C"/>
</dbReference>
<dbReference type="InterPro" id="IPR051157">
    <property type="entry name" value="PDH/Transketolase"/>
</dbReference>
<dbReference type="Pfam" id="PF02780">
    <property type="entry name" value="Transketolase_C"/>
    <property type="match status" value="1"/>
</dbReference>
<evidence type="ECO:0000256" key="1">
    <source>
        <dbReference type="ARBA" id="ARBA00001964"/>
    </source>
</evidence>
<gene>
    <name evidence="5" type="ORF">E5259_01100</name>
</gene>
<protein>
    <submittedName>
        <fullName evidence="5">Transketolase family protein</fullName>
    </submittedName>
</protein>
<dbReference type="SMART" id="SM00861">
    <property type="entry name" value="Transket_pyr"/>
    <property type="match status" value="1"/>
</dbReference>
<dbReference type="SUPFAM" id="SSF52922">
    <property type="entry name" value="TK C-terminal domain-like"/>
    <property type="match status" value="1"/>
</dbReference>
<dbReference type="EMBL" id="CP039126">
    <property type="protein sequence ID" value="QMW76301.1"/>
    <property type="molecule type" value="Genomic_DNA"/>
</dbReference>
<dbReference type="Pfam" id="PF02779">
    <property type="entry name" value="Transket_pyr"/>
    <property type="match status" value="1"/>
</dbReference>
<comment type="cofactor">
    <cofactor evidence="1">
        <name>thiamine diphosphate</name>
        <dbReference type="ChEBI" id="CHEBI:58937"/>
    </cofactor>
</comment>
<dbReference type="Gene3D" id="3.40.50.920">
    <property type="match status" value="1"/>
</dbReference>
<keyword evidence="3" id="KW-0786">Thiamine pyrophosphate</keyword>
<evidence type="ECO:0000313" key="5">
    <source>
        <dbReference type="EMBL" id="QMW76301.1"/>
    </source>
</evidence>
<organism evidence="5 6">
    <name type="scientific">Blautia producta</name>
    <dbReference type="NCBI Taxonomy" id="33035"/>
    <lineage>
        <taxon>Bacteria</taxon>
        <taxon>Bacillati</taxon>
        <taxon>Bacillota</taxon>
        <taxon>Clostridia</taxon>
        <taxon>Lachnospirales</taxon>
        <taxon>Lachnospiraceae</taxon>
        <taxon>Blautia</taxon>
    </lineage>
</organism>
<dbReference type="CDD" id="cd07033">
    <property type="entry name" value="TPP_PYR_DXS_TK_like"/>
    <property type="match status" value="1"/>
</dbReference>
<name>A0A7G5MNV8_9FIRM</name>
<dbReference type="AlphaFoldDB" id="A0A7G5MNV8"/>
<evidence type="ECO:0000256" key="2">
    <source>
        <dbReference type="ARBA" id="ARBA00007131"/>
    </source>
</evidence>
<dbReference type="Gene3D" id="3.40.50.970">
    <property type="match status" value="1"/>
</dbReference>
<proteinExistence type="inferred from homology"/>
<evidence type="ECO:0000313" key="6">
    <source>
        <dbReference type="Proteomes" id="UP000515789"/>
    </source>
</evidence>
<feature type="domain" description="Transketolase-like pyrimidine-binding" evidence="4">
    <location>
        <begin position="4"/>
        <end position="168"/>
    </location>
</feature>
<dbReference type="SUPFAM" id="SSF52518">
    <property type="entry name" value="Thiamin diphosphate-binding fold (THDP-binding)"/>
    <property type="match status" value="1"/>
</dbReference>
<dbReference type="InterPro" id="IPR005475">
    <property type="entry name" value="Transketolase-like_Pyr-bd"/>
</dbReference>
<dbReference type="Proteomes" id="UP000515789">
    <property type="component" value="Chromosome"/>
</dbReference>
<comment type="similarity">
    <text evidence="2">Belongs to the transketolase family.</text>
</comment>
<evidence type="ECO:0000259" key="4">
    <source>
        <dbReference type="SMART" id="SM00861"/>
    </source>
</evidence>
<dbReference type="PANTHER" id="PTHR43825:SF1">
    <property type="entry name" value="TRANSKETOLASE-LIKE PYRIMIDINE-BINDING DOMAIN-CONTAINING PROTEIN"/>
    <property type="match status" value="1"/>
</dbReference>
<dbReference type="FunFam" id="3.40.50.970:FF:000129">
    <property type="entry name" value="Transketolase"/>
    <property type="match status" value="1"/>
</dbReference>
<evidence type="ECO:0000256" key="3">
    <source>
        <dbReference type="ARBA" id="ARBA00023052"/>
    </source>
</evidence>
<dbReference type="InterPro" id="IPR029061">
    <property type="entry name" value="THDP-binding"/>
</dbReference>
<accession>A0A7G5MNV8</accession>